<proteinExistence type="predicted"/>
<sequence length="224" mass="26271">IRSMYNEWMAQEIRELTPASQIKRPPYNVIAEWIQRAWDAIDTQLIKRSFKCCGISVSSDGLEENLIFNYDQVEGYEVEGSKADELIFIDSEITQIQQNQQHLHHQGTLLQQHLLQQGPPQQHLLQQGPPQQHFLFQQDTSPQQYFSPQQGSSQQYLSPQQYFSLQQGSSQQYSPPQQSLTAQQCFLSQPYFPNQPNSLDVQEVEFEYYYTQNEVENFMNQWVK</sequence>
<gene>
    <name evidence="1" type="ORF">RPERSI_LOCUS24224</name>
</gene>
<reference evidence="1" key="1">
    <citation type="submission" date="2021-06" db="EMBL/GenBank/DDBJ databases">
        <authorList>
            <person name="Kallberg Y."/>
            <person name="Tangrot J."/>
            <person name="Rosling A."/>
        </authorList>
    </citation>
    <scope>NUCLEOTIDE SEQUENCE</scope>
    <source>
        <strain evidence="1">MA461A</strain>
    </source>
</reference>
<comment type="caution">
    <text evidence="1">The sequence shown here is derived from an EMBL/GenBank/DDBJ whole genome shotgun (WGS) entry which is preliminary data.</text>
</comment>
<evidence type="ECO:0000313" key="2">
    <source>
        <dbReference type="Proteomes" id="UP000789920"/>
    </source>
</evidence>
<keyword evidence="2" id="KW-1185">Reference proteome</keyword>
<organism evidence="1 2">
    <name type="scientific">Racocetra persica</name>
    <dbReference type="NCBI Taxonomy" id="160502"/>
    <lineage>
        <taxon>Eukaryota</taxon>
        <taxon>Fungi</taxon>
        <taxon>Fungi incertae sedis</taxon>
        <taxon>Mucoromycota</taxon>
        <taxon>Glomeromycotina</taxon>
        <taxon>Glomeromycetes</taxon>
        <taxon>Diversisporales</taxon>
        <taxon>Gigasporaceae</taxon>
        <taxon>Racocetra</taxon>
    </lineage>
</organism>
<name>A0ACA9RWU8_9GLOM</name>
<dbReference type="EMBL" id="CAJVQC010077313">
    <property type="protein sequence ID" value="CAG8815448.1"/>
    <property type="molecule type" value="Genomic_DNA"/>
</dbReference>
<evidence type="ECO:0000313" key="1">
    <source>
        <dbReference type="EMBL" id="CAG8815448.1"/>
    </source>
</evidence>
<feature type="non-terminal residue" evidence="1">
    <location>
        <position position="1"/>
    </location>
</feature>
<dbReference type="Proteomes" id="UP000789920">
    <property type="component" value="Unassembled WGS sequence"/>
</dbReference>
<accession>A0ACA9RWU8</accession>
<protein>
    <submittedName>
        <fullName evidence="1">14911_t:CDS:1</fullName>
    </submittedName>
</protein>